<reference evidence="3 4" key="1">
    <citation type="submission" date="2017-06" db="EMBL/GenBank/DDBJ databases">
        <authorList>
            <person name="Kim H.J."/>
            <person name="Triplett B.A."/>
        </authorList>
    </citation>
    <scope>NUCLEOTIDE SEQUENCE [LARGE SCALE GENOMIC DNA]</scope>
    <source>
        <strain evidence="3 4">DSM 29339</strain>
    </source>
</reference>
<dbReference type="Gene3D" id="3.40.50.11290">
    <property type="match status" value="1"/>
</dbReference>
<dbReference type="Pfam" id="PF14403">
    <property type="entry name" value="CP_ATPgrasp_2"/>
    <property type="match status" value="1"/>
</dbReference>
<dbReference type="SUPFAM" id="SSF56059">
    <property type="entry name" value="Glutathione synthetase ATP-binding domain-like"/>
    <property type="match status" value="1"/>
</dbReference>
<evidence type="ECO:0000313" key="4">
    <source>
        <dbReference type="Proteomes" id="UP000198426"/>
    </source>
</evidence>
<name>A0A239HBR4_9RHOB</name>
<gene>
    <name evidence="3" type="ORF">SAMN05421757_103332</name>
</gene>
<proteinExistence type="predicted"/>
<dbReference type="Pfam" id="PF04168">
    <property type="entry name" value="Alpha-E"/>
    <property type="match status" value="1"/>
</dbReference>
<feature type="domain" description="Circularly permuted ATP-grasp type 2" evidence="2">
    <location>
        <begin position="89"/>
        <end position="459"/>
    </location>
</feature>
<keyword evidence="4" id="KW-1185">Reference proteome</keyword>
<dbReference type="InterPro" id="IPR051680">
    <property type="entry name" value="ATP-dep_Glu-Cys_Ligase-2"/>
</dbReference>
<evidence type="ECO:0000313" key="3">
    <source>
        <dbReference type="EMBL" id="SNS78611.1"/>
    </source>
</evidence>
<dbReference type="AlphaFoldDB" id="A0A239HBR4"/>
<dbReference type="InterPro" id="IPR025841">
    <property type="entry name" value="CP_ATPgrasp_2"/>
</dbReference>
<dbReference type="PANTHER" id="PTHR34595:SF2">
    <property type="entry name" value="BLR2978 PROTEIN"/>
    <property type="match status" value="1"/>
</dbReference>
<dbReference type="RefSeq" id="WP_089232917.1">
    <property type="nucleotide sequence ID" value="NZ_FZOY01000003.1"/>
</dbReference>
<dbReference type="EMBL" id="FZOY01000003">
    <property type="protein sequence ID" value="SNS78611.1"/>
    <property type="molecule type" value="Genomic_DNA"/>
</dbReference>
<dbReference type="InterPro" id="IPR007296">
    <property type="entry name" value="DUF403"/>
</dbReference>
<evidence type="ECO:0000259" key="1">
    <source>
        <dbReference type="Pfam" id="PF04168"/>
    </source>
</evidence>
<dbReference type="Proteomes" id="UP000198426">
    <property type="component" value="Unassembled WGS sequence"/>
</dbReference>
<dbReference type="OrthoDB" id="9804079at2"/>
<feature type="domain" description="DUF403" evidence="1">
    <location>
        <begin position="508"/>
        <end position="788"/>
    </location>
</feature>
<dbReference type="PANTHER" id="PTHR34595">
    <property type="entry name" value="BLR5612 PROTEIN"/>
    <property type="match status" value="1"/>
</dbReference>
<organism evidence="3 4">
    <name type="scientific">Tropicimonas sediminicola</name>
    <dbReference type="NCBI Taxonomy" id="1031541"/>
    <lineage>
        <taxon>Bacteria</taxon>
        <taxon>Pseudomonadati</taxon>
        <taxon>Pseudomonadota</taxon>
        <taxon>Alphaproteobacteria</taxon>
        <taxon>Rhodobacterales</taxon>
        <taxon>Roseobacteraceae</taxon>
        <taxon>Tropicimonas</taxon>
    </lineage>
</organism>
<accession>A0A239HBR4</accession>
<evidence type="ECO:0000259" key="2">
    <source>
        <dbReference type="Pfam" id="PF14403"/>
    </source>
</evidence>
<sequence length="789" mass="86343">MDGNAADAVQRFLSGYAALEGVPDELIGPDGAVRPVWESFIARLASMTPEKLAGRIAHGDRYLRDAGVYFRRYGPQDTGRRDWPLSHIPLLISETDWSGICAGLIERADLLEKIVADLYGENRLVQQGHLPAALVAQNAEWLRPLVGVRPRSGHFLHFVAFDIGRGPGGEWWVLGDRTQAPSGAGFALENRMATTRVYSDIFASANVTRLAGFFRAFRDQLSSMRENGESRVGILTPGPMNETYFEHAFIARYLGLTLLEGEDLAVRKGRLMIRTVDGLQPISVLWRRLDAAWADPLELNGGSQLGTPGLLRAVREGNLTMLNALGAGVLETRALMAFLPRLSQVLNGRPLRMPNIATWWCGQESERAYVRENAERMTLGDAFSTGLAYETGDVTPPATGFSDWIERRGGALVGQERVRLSTAPALVDGTLQPRPMSLRVFLARTADGWQVMPGGFARIGRSAASNVLAMQRGGRVADVWVVGKEEAEVVSIAQPAGERVARTPPGALPSRSADNLFWLGRYVERSEYLVRLLRAYHSRLAETDTPDSQLLRLAAAHLEGYDCDASEPVPKALESAIHSAYLSAGHVGDRFSVDGTLALADLERTASGFARKVMAGDDAARAMSVLLRKLNGFSGLVHDNMYRFTGWRFLSLGRAFERASNTAACLVAFADPVSPPGSLDIAIEIADSVMTHHRRYTVAMNRATVIDLLGLDALNPRSILCQLNDVEGHLAHLPGAGDHRQMTPFARSVLRARTDLALHEPETLDTPALERLRTEIADMSDQLTLAYLK</sequence>
<protein>
    <submittedName>
        <fullName evidence="3">Uncharacterized conserved protein, circularly permuted ATPgrasp superfamily</fullName>
    </submittedName>
</protein>